<dbReference type="GO" id="GO:0016301">
    <property type="term" value="F:kinase activity"/>
    <property type="evidence" value="ECO:0007669"/>
    <property type="project" value="UniProtKB-KW"/>
</dbReference>
<feature type="domain" description="HTH iclR-type" evidence="2">
    <location>
        <begin position="22"/>
        <end position="63"/>
    </location>
</feature>
<keyword evidence="3" id="KW-0418">Kinase</keyword>
<organism evidence="3 4">
    <name type="scientific">Crossiella cryophila</name>
    <dbReference type="NCBI Taxonomy" id="43355"/>
    <lineage>
        <taxon>Bacteria</taxon>
        <taxon>Bacillati</taxon>
        <taxon>Actinomycetota</taxon>
        <taxon>Actinomycetes</taxon>
        <taxon>Pseudonocardiales</taxon>
        <taxon>Pseudonocardiaceae</taxon>
        <taxon>Crossiella</taxon>
    </lineage>
</organism>
<keyword evidence="4" id="KW-1185">Reference proteome</keyword>
<dbReference type="InterPro" id="IPR043129">
    <property type="entry name" value="ATPase_NBD"/>
</dbReference>
<protein>
    <submittedName>
        <fullName evidence="3">Putative NBD/HSP70 family sugar kinase</fullName>
    </submittedName>
</protein>
<dbReference type="Gene3D" id="1.10.10.10">
    <property type="entry name" value="Winged helix-like DNA-binding domain superfamily/Winged helix DNA-binding domain"/>
    <property type="match status" value="1"/>
</dbReference>
<dbReference type="PANTHER" id="PTHR18964">
    <property type="entry name" value="ROK (REPRESSOR, ORF, KINASE) FAMILY"/>
    <property type="match status" value="1"/>
</dbReference>
<dbReference type="Pfam" id="PF00480">
    <property type="entry name" value="ROK"/>
    <property type="match status" value="1"/>
</dbReference>
<sequence>MTGQSSHPVGTPASMRVLNQRAVLELLRRSGPATRPQVARGTGLSKPTVGQALLGLEQAGLVRPAGRTSAGPGRSAVVYEADPAAGYVLAVDIGRERIRLSLVDLGGAEVSRCDERNRCRSASALVRQVRELAERIVGAAGIRFDQVVAKVVGSPGVADRNSRALQLAPNLPGWGRKGLLDELESVLGPGLIVENDANLAALGERERGAARDARVFVLVTVGTGVGMGIVMDGHLFRGAHGAAGEIGYLPYGRFDEQAVLSGELAPPPRGLLEQATAAEPVVELAHELGLTQARNAKDVFTAAAAGEATAMRVVELIAARLAYGIASVTAVIDPELVVLGGGIGRNFELLIEPMERALRYLSPLLPTVVGGELGDDAVLAGAVAVGLRAAEETVFERHVHAG</sequence>
<evidence type="ECO:0000313" key="4">
    <source>
        <dbReference type="Proteomes" id="UP000533598"/>
    </source>
</evidence>
<dbReference type="EMBL" id="JACHMH010000001">
    <property type="protein sequence ID" value="MBB4676005.1"/>
    <property type="molecule type" value="Genomic_DNA"/>
</dbReference>
<comment type="similarity">
    <text evidence="1">Belongs to the ROK (NagC/XylR) family.</text>
</comment>
<dbReference type="Proteomes" id="UP000533598">
    <property type="component" value="Unassembled WGS sequence"/>
</dbReference>
<comment type="caution">
    <text evidence="3">The sequence shown here is derived from an EMBL/GenBank/DDBJ whole genome shotgun (WGS) entry which is preliminary data.</text>
</comment>
<dbReference type="SUPFAM" id="SSF53067">
    <property type="entry name" value="Actin-like ATPase domain"/>
    <property type="match status" value="1"/>
</dbReference>
<dbReference type="AlphaFoldDB" id="A0A7W7C7P4"/>
<dbReference type="InterPro" id="IPR036390">
    <property type="entry name" value="WH_DNA-bd_sf"/>
</dbReference>
<dbReference type="RefSeq" id="WP_407645124.1">
    <property type="nucleotide sequence ID" value="NZ_BAAAUI010000021.1"/>
</dbReference>
<dbReference type="Pfam" id="PF09339">
    <property type="entry name" value="HTH_IclR"/>
    <property type="match status" value="1"/>
</dbReference>
<dbReference type="InterPro" id="IPR036388">
    <property type="entry name" value="WH-like_DNA-bd_sf"/>
</dbReference>
<proteinExistence type="inferred from homology"/>
<evidence type="ECO:0000313" key="3">
    <source>
        <dbReference type="EMBL" id="MBB4676005.1"/>
    </source>
</evidence>
<dbReference type="Gene3D" id="3.30.420.40">
    <property type="match status" value="2"/>
</dbReference>
<evidence type="ECO:0000256" key="1">
    <source>
        <dbReference type="ARBA" id="ARBA00006479"/>
    </source>
</evidence>
<dbReference type="SUPFAM" id="SSF46785">
    <property type="entry name" value="Winged helix' DNA-binding domain"/>
    <property type="match status" value="1"/>
</dbReference>
<dbReference type="GO" id="GO:0006355">
    <property type="term" value="P:regulation of DNA-templated transcription"/>
    <property type="evidence" value="ECO:0007669"/>
    <property type="project" value="InterPro"/>
</dbReference>
<gene>
    <name evidence="3" type="ORF">HNR67_002123</name>
</gene>
<dbReference type="InterPro" id="IPR000600">
    <property type="entry name" value="ROK"/>
</dbReference>
<dbReference type="InterPro" id="IPR005471">
    <property type="entry name" value="Tscrpt_reg_IclR_N"/>
</dbReference>
<dbReference type="CDD" id="cd23763">
    <property type="entry name" value="ASKHA_ATPase_ROK"/>
    <property type="match status" value="1"/>
</dbReference>
<keyword evidence="3" id="KW-0808">Transferase</keyword>
<dbReference type="GO" id="GO:0003677">
    <property type="term" value="F:DNA binding"/>
    <property type="evidence" value="ECO:0007669"/>
    <property type="project" value="InterPro"/>
</dbReference>
<evidence type="ECO:0000259" key="2">
    <source>
        <dbReference type="Pfam" id="PF09339"/>
    </source>
</evidence>
<name>A0A7W7C7P4_9PSEU</name>
<reference evidence="3 4" key="1">
    <citation type="submission" date="2020-08" db="EMBL/GenBank/DDBJ databases">
        <title>Sequencing the genomes of 1000 actinobacteria strains.</title>
        <authorList>
            <person name="Klenk H.-P."/>
        </authorList>
    </citation>
    <scope>NUCLEOTIDE SEQUENCE [LARGE SCALE GENOMIC DNA]</scope>
    <source>
        <strain evidence="3 4">DSM 44230</strain>
    </source>
</reference>
<dbReference type="PANTHER" id="PTHR18964:SF149">
    <property type="entry name" value="BIFUNCTIONAL UDP-N-ACETYLGLUCOSAMINE 2-EPIMERASE_N-ACETYLMANNOSAMINE KINASE"/>
    <property type="match status" value="1"/>
</dbReference>
<accession>A0A7W7C7P4</accession>